<dbReference type="EMBL" id="JANGEW010000002">
    <property type="protein sequence ID" value="MCQ5341870.1"/>
    <property type="molecule type" value="Genomic_DNA"/>
</dbReference>
<dbReference type="GO" id="GO:0003941">
    <property type="term" value="F:L-serine ammonia-lyase activity"/>
    <property type="evidence" value="ECO:0007669"/>
    <property type="project" value="UniProtKB-EC"/>
</dbReference>
<dbReference type="Pfam" id="PF03313">
    <property type="entry name" value="SDH_alpha"/>
    <property type="match status" value="1"/>
</dbReference>
<dbReference type="PANTHER" id="PTHR30501:SF2">
    <property type="entry name" value="UPF0597 PROTEIN YHAM"/>
    <property type="match status" value="1"/>
</dbReference>
<dbReference type="HAMAP" id="MF_01845">
    <property type="entry name" value="UPF0597"/>
    <property type="match status" value="1"/>
</dbReference>
<dbReference type="PIRSF" id="PIRSF006054">
    <property type="entry name" value="UCP006054"/>
    <property type="match status" value="1"/>
</dbReference>
<evidence type="ECO:0000313" key="3">
    <source>
        <dbReference type="EMBL" id="MCQ5341870.1"/>
    </source>
</evidence>
<protein>
    <recommendedName>
        <fullName evidence="1">UPF0597 protein NE675_02295</fullName>
    </recommendedName>
</protein>
<sequence>MESTYLWNQMIDVIRQEVKPATGCTEPISLAFAAAMAAKELGEPVQSIKALVSANLMKNGMGVMVPGTGMPGLMIAAAVGALGGDAEAGLQVLKSLSPKALAESKAMIEAGRVSVDIKKDTEHVLYAEAEVHGTNHWVKVVIVDNHTHVVLIEKDGDTLFEKESTSTLGETDKTAFLQTLSLKDILDFAEGVPLEDIRFIREAELLNDVLSKEGLRGDYGLKIGCTMKAGIEQGVLSTDLSRDIQLRTAAASDARMGGAPYPAMTNSGSGNQGITASEPVTVVADHLQVSEERRIRALALSNMVAIYAHGYLPKLSAFCAVVTAAMGAAAGMAWLLDTKTPYQTICRAIASMNGGIVGMVCDGAADSCSMKVASAVEIAYRSVMMALAGIRVEGTDGLVSDSADECIQNIGKLASNGMQQTDCEVLHIMMNKNKAQSPA</sequence>
<proteinExistence type="inferred from homology"/>
<dbReference type="PANTHER" id="PTHR30501">
    <property type="entry name" value="UPF0597 PROTEIN YHAM"/>
    <property type="match status" value="1"/>
</dbReference>
<dbReference type="InterPro" id="IPR021144">
    <property type="entry name" value="UPF0597"/>
</dbReference>
<dbReference type="InterPro" id="IPR005130">
    <property type="entry name" value="Ser_deHydtase-like_asu"/>
</dbReference>
<comment type="similarity">
    <text evidence="1">Belongs to the UPF0597 family.</text>
</comment>
<feature type="domain" description="Serine dehydratase-like alpha subunit" evidence="2">
    <location>
        <begin position="130"/>
        <end position="426"/>
    </location>
</feature>
<accession>A0ABT1SRC3</accession>
<keyword evidence="4" id="KW-1185">Reference proteome</keyword>
<dbReference type="RefSeq" id="WP_062411676.1">
    <property type="nucleotide sequence ID" value="NZ_JAJCIO010000002.1"/>
</dbReference>
<reference evidence="3 4" key="1">
    <citation type="submission" date="2022-06" db="EMBL/GenBank/DDBJ databases">
        <title>Isolation of gut microbiota from human fecal samples.</title>
        <authorList>
            <person name="Pamer E.G."/>
            <person name="Barat B."/>
            <person name="Waligurski E."/>
            <person name="Medina S."/>
            <person name="Paddock L."/>
            <person name="Mostad J."/>
        </authorList>
    </citation>
    <scope>NUCLEOTIDE SEQUENCE [LARGE SCALE GENOMIC DNA]</scope>
    <source>
        <strain evidence="3 4">DFI.1.1</strain>
    </source>
</reference>
<evidence type="ECO:0000259" key="2">
    <source>
        <dbReference type="Pfam" id="PF03313"/>
    </source>
</evidence>
<keyword evidence="3" id="KW-0456">Lyase</keyword>
<organism evidence="3 4">
    <name type="scientific">Megasphaera massiliensis</name>
    <dbReference type="NCBI Taxonomy" id="1232428"/>
    <lineage>
        <taxon>Bacteria</taxon>
        <taxon>Bacillati</taxon>
        <taxon>Bacillota</taxon>
        <taxon>Negativicutes</taxon>
        <taxon>Veillonellales</taxon>
        <taxon>Veillonellaceae</taxon>
        <taxon>Megasphaera</taxon>
    </lineage>
</organism>
<evidence type="ECO:0000313" key="4">
    <source>
        <dbReference type="Proteomes" id="UP001206692"/>
    </source>
</evidence>
<dbReference type="Proteomes" id="UP001206692">
    <property type="component" value="Unassembled WGS sequence"/>
</dbReference>
<name>A0ABT1SRC3_9FIRM</name>
<evidence type="ECO:0000256" key="1">
    <source>
        <dbReference type="HAMAP-Rule" id="MF_01845"/>
    </source>
</evidence>
<comment type="caution">
    <text evidence="3">The sequence shown here is derived from an EMBL/GenBank/DDBJ whole genome shotgun (WGS) entry which is preliminary data.</text>
</comment>
<gene>
    <name evidence="3" type="ORF">NE675_02295</name>
</gene>